<evidence type="ECO:0000256" key="2">
    <source>
        <dbReference type="ARBA" id="ARBA00023157"/>
    </source>
</evidence>
<gene>
    <name evidence="6" type="ORF">PMEA_00031525</name>
</gene>
<dbReference type="InterPro" id="IPR018188">
    <property type="entry name" value="RNase_T2_His_AS_1"/>
</dbReference>
<comment type="similarity">
    <text evidence="1 4">Belongs to the RNase T2 family.</text>
</comment>
<keyword evidence="5" id="KW-1133">Transmembrane helix</keyword>
<dbReference type="EMBL" id="CALNXJ010000007">
    <property type="protein sequence ID" value="CAH3043389.1"/>
    <property type="molecule type" value="Genomic_DNA"/>
</dbReference>
<dbReference type="GO" id="GO:0006401">
    <property type="term" value="P:RNA catabolic process"/>
    <property type="evidence" value="ECO:0007669"/>
    <property type="project" value="TreeGrafter"/>
</dbReference>
<reference evidence="6 7" key="1">
    <citation type="submission" date="2022-05" db="EMBL/GenBank/DDBJ databases">
        <authorList>
            <consortium name="Genoscope - CEA"/>
            <person name="William W."/>
        </authorList>
    </citation>
    <scope>NUCLEOTIDE SEQUENCE [LARGE SCALE GENOMIC DNA]</scope>
</reference>
<feature type="transmembrane region" description="Helical" evidence="5">
    <location>
        <begin position="20"/>
        <end position="45"/>
    </location>
</feature>
<evidence type="ECO:0000313" key="6">
    <source>
        <dbReference type="EMBL" id="CAH3043389.1"/>
    </source>
</evidence>
<dbReference type="PANTHER" id="PTHR11240">
    <property type="entry name" value="RIBONUCLEASE T2"/>
    <property type="match status" value="1"/>
</dbReference>
<dbReference type="GO" id="GO:0033897">
    <property type="term" value="F:ribonuclease T2 activity"/>
    <property type="evidence" value="ECO:0007669"/>
    <property type="project" value="InterPro"/>
</dbReference>
<dbReference type="InterPro" id="IPR033697">
    <property type="entry name" value="Ribonuclease_T2_eukaryotic"/>
</dbReference>
<dbReference type="PROSITE" id="PS00530">
    <property type="entry name" value="RNASE_T2_1"/>
    <property type="match status" value="1"/>
</dbReference>
<feature type="active site" evidence="3">
    <location>
        <position position="98"/>
    </location>
</feature>
<evidence type="ECO:0000256" key="3">
    <source>
        <dbReference type="PIRSR" id="PIRSR633697-1"/>
    </source>
</evidence>
<keyword evidence="5" id="KW-0812">Transmembrane</keyword>
<evidence type="ECO:0000256" key="4">
    <source>
        <dbReference type="RuleBase" id="RU004328"/>
    </source>
</evidence>
<dbReference type="Pfam" id="PF00445">
    <property type="entry name" value="Ribonuclease_T2"/>
    <property type="match status" value="1"/>
</dbReference>
<keyword evidence="5" id="KW-0472">Membrane</keyword>
<dbReference type="PANTHER" id="PTHR11240:SF22">
    <property type="entry name" value="RIBONUCLEASE T2"/>
    <property type="match status" value="1"/>
</dbReference>
<feature type="active site" evidence="3">
    <location>
        <position position="155"/>
    </location>
</feature>
<feature type="transmembrane region" description="Helical" evidence="5">
    <location>
        <begin position="57"/>
        <end position="78"/>
    </location>
</feature>
<evidence type="ECO:0000313" key="7">
    <source>
        <dbReference type="Proteomes" id="UP001159428"/>
    </source>
</evidence>
<dbReference type="InterPro" id="IPR033130">
    <property type="entry name" value="RNase_T2_His_AS_2"/>
</dbReference>
<protein>
    <submittedName>
        <fullName evidence="6">Uncharacterized protein</fullName>
    </submittedName>
</protein>
<organism evidence="6 7">
    <name type="scientific">Pocillopora meandrina</name>
    <dbReference type="NCBI Taxonomy" id="46732"/>
    <lineage>
        <taxon>Eukaryota</taxon>
        <taxon>Metazoa</taxon>
        <taxon>Cnidaria</taxon>
        <taxon>Anthozoa</taxon>
        <taxon>Hexacorallia</taxon>
        <taxon>Scleractinia</taxon>
        <taxon>Astrocoeniina</taxon>
        <taxon>Pocilloporidae</taxon>
        <taxon>Pocillopora</taxon>
    </lineage>
</organism>
<dbReference type="CDD" id="cd01061">
    <property type="entry name" value="RNase_T2_euk"/>
    <property type="match status" value="1"/>
</dbReference>
<accession>A0AAU9W425</accession>
<dbReference type="GO" id="GO:0005576">
    <property type="term" value="C:extracellular region"/>
    <property type="evidence" value="ECO:0007669"/>
    <property type="project" value="TreeGrafter"/>
</dbReference>
<comment type="caution">
    <text evidence="6">The sequence shown here is derived from an EMBL/GenBank/DDBJ whole genome shotgun (WGS) entry which is preliminary data.</text>
</comment>
<dbReference type="AlphaFoldDB" id="A0AAU9W425"/>
<dbReference type="PROSITE" id="PS00531">
    <property type="entry name" value="RNASE_T2_2"/>
    <property type="match status" value="1"/>
</dbReference>
<name>A0AAU9W425_9CNID</name>
<dbReference type="SUPFAM" id="SSF55895">
    <property type="entry name" value="Ribonuclease Rh-like"/>
    <property type="match status" value="1"/>
</dbReference>
<evidence type="ECO:0000256" key="1">
    <source>
        <dbReference type="ARBA" id="ARBA00007469"/>
    </source>
</evidence>
<keyword evidence="2" id="KW-1015">Disulfide bond</keyword>
<dbReference type="Gene3D" id="3.90.730.10">
    <property type="entry name" value="Ribonuclease T2-like"/>
    <property type="match status" value="1"/>
</dbReference>
<sequence length="275" mass="31402">MGIVTYRDNLMISISRGISVVIIIICISSMKYFIELYFILFLILISLSHTCDKMKNIFLYSSIFRFVVCVCVCVFLVFKADVKNKTCVPSGISKWTIHGLWPTIGTEHAPVYCNKSWPFDEKGIEDLIPKLMLQWPSYETPGDYVGFWKHEWDKHGTCATNLSFLNSEHKYFQVSLSMNIMYDIFGALKKGGIEPTGDKTYQVGDIDAVLFEFFQVHPTVYCLPVKHSVQMLSYVELCFNKSLTPINCLNTTANCDHEKPVQYPQIIHAGLESVV</sequence>
<dbReference type="InterPro" id="IPR036430">
    <property type="entry name" value="RNase_T2-like_sf"/>
</dbReference>
<dbReference type="Proteomes" id="UP001159428">
    <property type="component" value="Unassembled WGS sequence"/>
</dbReference>
<dbReference type="InterPro" id="IPR001568">
    <property type="entry name" value="RNase_T2-like"/>
</dbReference>
<evidence type="ECO:0000256" key="5">
    <source>
        <dbReference type="SAM" id="Phobius"/>
    </source>
</evidence>
<feature type="active site" evidence="3">
    <location>
        <position position="151"/>
    </location>
</feature>
<keyword evidence="7" id="KW-1185">Reference proteome</keyword>
<dbReference type="GO" id="GO:0003723">
    <property type="term" value="F:RNA binding"/>
    <property type="evidence" value="ECO:0007669"/>
    <property type="project" value="InterPro"/>
</dbReference>
<proteinExistence type="inferred from homology"/>